<dbReference type="Gene3D" id="3.30.1150.10">
    <property type="match status" value="1"/>
</dbReference>
<evidence type="ECO:0000259" key="11">
    <source>
        <dbReference type="PROSITE" id="PS52015"/>
    </source>
</evidence>
<evidence type="ECO:0000256" key="1">
    <source>
        <dbReference type="ARBA" id="ARBA00004383"/>
    </source>
</evidence>
<dbReference type="InterPro" id="IPR006260">
    <property type="entry name" value="TonB/TolA_C"/>
</dbReference>
<dbReference type="NCBIfam" id="TIGR01352">
    <property type="entry name" value="tonB_Cterm"/>
    <property type="match status" value="1"/>
</dbReference>
<evidence type="ECO:0000256" key="3">
    <source>
        <dbReference type="ARBA" id="ARBA00022448"/>
    </source>
</evidence>
<reference evidence="12" key="1">
    <citation type="submission" date="2022-01" db="EMBL/GenBank/DDBJ databases">
        <authorList>
            <person name="Jo J.-H."/>
            <person name="Im W.-T."/>
        </authorList>
    </citation>
    <scope>NUCLEOTIDE SEQUENCE</scope>
    <source>
        <strain evidence="12">XY25</strain>
    </source>
</reference>
<keyword evidence="5" id="KW-0997">Cell inner membrane</keyword>
<dbReference type="Pfam" id="PF03544">
    <property type="entry name" value="TonB_C"/>
    <property type="match status" value="1"/>
</dbReference>
<evidence type="ECO:0000256" key="8">
    <source>
        <dbReference type="ARBA" id="ARBA00022989"/>
    </source>
</evidence>
<evidence type="ECO:0000256" key="9">
    <source>
        <dbReference type="ARBA" id="ARBA00023136"/>
    </source>
</evidence>
<evidence type="ECO:0000256" key="10">
    <source>
        <dbReference type="SAM" id="MobiDB-lite"/>
    </source>
</evidence>
<dbReference type="InterPro" id="IPR037682">
    <property type="entry name" value="TonB_C"/>
</dbReference>
<evidence type="ECO:0000256" key="2">
    <source>
        <dbReference type="ARBA" id="ARBA00006555"/>
    </source>
</evidence>
<keyword evidence="3" id="KW-0813">Transport</keyword>
<keyword evidence="8" id="KW-1133">Transmembrane helix</keyword>
<evidence type="ECO:0000313" key="13">
    <source>
        <dbReference type="Proteomes" id="UP001165384"/>
    </source>
</evidence>
<dbReference type="PANTHER" id="PTHR33446">
    <property type="entry name" value="PROTEIN TONB-RELATED"/>
    <property type="match status" value="1"/>
</dbReference>
<keyword evidence="6" id="KW-0812">Transmembrane</keyword>
<keyword evidence="7" id="KW-0653">Protein transport</keyword>
<feature type="compositionally biased region" description="Pro residues" evidence="10">
    <location>
        <begin position="64"/>
        <end position="79"/>
    </location>
</feature>
<feature type="domain" description="TonB C-terminal" evidence="11">
    <location>
        <begin position="134"/>
        <end position="225"/>
    </location>
</feature>
<proteinExistence type="inferred from homology"/>
<dbReference type="EMBL" id="JAKLTN010000001">
    <property type="protein sequence ID" value="MCG2575652.1"/>
    <property type="molecule type" value="Genomic_DNA"/>
</dbReference>
<keyword evidence="4" id="KW-1003">Cell membrane</keyword>
<gene>
    <name evidence="12" type="ORF">LZ012_01445</name>
</gene>
<name>A0ABS9JXL2_9RHOO</name>
<dbReference type="PANTHER" id="PTHR33446:SF2">
    <property type="entry name" value="PROTEIN TONB"/>
    <property type="match status" value="1"/>
</dbReference>
<feature type="region of interest" description="Disordered" evidence="10">
    <location>
        <begin position="64"/>
        <end position="89"/>
    </location>
</feature>
<accession>A0ABS9JXL2</accession>
<evidence type="ECO:0000256" key="5">
    <source>
        <dbReference type="ARBA" id="ARBA00022519"/>
    </source>
</evidence>
<comment type="similarity">
    <text evidence="2">Belongs to the TonB family.</text>
</comment>
<dbReference type="PROSITE" id="PS52015">
    <property type="entry name" value="TONB_CTD"/>
    <property type="match status" value="1"/>
</dbReference>
<dbReference type="InterPro" id="IPR051045">
    <property type="entry name" value="TonB-dependent_transducer"/>
</dbReference>
<organism evidence="12 13">
    <name type="scientific">Dechloromonas hankyongensis</name>
    <dbReference type="NCBI Taxonomy" id="2908002"/>
    <lineage>
        <taxon>Bacteria</taxon>
        <taxon>Pseudomonadati</taxon>
        <taxon>Pseudomonadota</taxon>
        <taxon>Betaproteobacteria</taxon>
        <taxon>Rhodocyclales</taxon>
        <taxon>Azonexaceae</taxon>
        <taxon>Dechloromonas</taxon>
    </lineage>
</organism>
<evidence type="ECO:0000256" key="6">
    <source>
        <dbReference type="ARBA" id="ARBA00022692"/>
    </source>
</evidence>
<protein>
    <submittedName>
        <fullName evidence="12">Energy transducer TonB</fullName>
    </submittedName>
</protein>
<keyword evidence="9" id="KW-0472">Membrane</keyword>
<evidence type="ECO:0000256" key="7">
    <source>
        <dbReference type="ARBA" id="ARBA00022927"/>
    </source>
</evidence>
<evidence type="ECO:0000256" key="4">
    <source>
        <dbReference type="ARBA" id="ARBA00022475"/>
    </source>
</evidence>
<evidence type="ECO:0000313" key="12">
    <source>
        <dbReference type="EMBL" id="MCG2575652.1"/>
    </source>
</evidence>
<sequence>MYADPALHFAPETPEWRRSGRFFLIATALHAAVLFYPLKLAIGKLDIPEPSAILVKLVEKTTPPKPVVAPPMPTQPSKPQPTQAKPTPTPRQVIAVAAEPTASPANFSVPAPVAAPPAPVAAAPSAPAPVAVTAARFNAAYLNNPEPKYPPLSRRLGEEGKVLLKVRVLADGNPASVELEKSSSFDRLDEAAKQAVARWRFVPAKRGDEAIEASVIVPIVFRLDS</sequence>
<dbReference type="SUPFAM" id="SSF74653">
    <property type="entry name" value="TolA/TonB C-terminal domain"/>
    <property type="match status" value="1"/>
</dbReference>
<keyword evidence="13" id="KW-1185">Reference proteome</keyword>
<comment type="subcellular location">
    <subcellularLocation>
        <location evidence="1">Cell inner membrane</location>
        <topology evidence="1">Single-pass membrane protein</topology>
        <orientation evidence="1">Periplasmic side</orientation>
    </subcellularLocation>
</comment>
<dbReference type="RefSeq" id="WP_275706780.1">
    <property type="nucleotide sequence ID" value="NZ_JAKLTN010000001.1"/>
</dbReference>
<dbReference type="Proteomes" id="UP001165384">
    <property type="component" value="Unassembled WGS sequence"/>
</dbReference>
<feature type="compositionally biased region" description="Low complexity" evidence="10">
    <location>
        <begin position="80"/>
        <end position="89"/>
    </location>
</feature>
<comment type="caution">
    <text evidence="12">The sequence shown here is derived from an EMBL/GenBank/DDBJ whole genome shotgun (WGS) entry which is preliminary data.</text>
</comment>